<protein>
    <submittedName>
        <fullName evidence="4">Recombinase family protein</fullName>
    </submittedName>
</protein>
<sequence>MPTAALYARYSSDLQNPRSIDDQWLVCRELAAQEGWEIVACYHDDAVSGASIRGRAGLGQLLADARAGLFDILCAEALDRISRDQEDMAHVYKLLRFKGIKLHTVAEGLANEMHIGLKGTMNALFLKDLADKTRRGLRGRVEAGRSGGGLAYGYDVAPDPDDAAGGRSINDQQAIIVRRIFSAFVEGRTPGAIADMLNHEAIPGPAGRLWAATTIRGHRVRGTGLLNNELYRGILVWNRQRFVKDPETGKRQARMNPEALWVRKEVPALRIIDEPLWQAAKARQSAQDEQFAGLRDGVRKGREMREHARIAASSNFCRLLICALCEADFAPVGRDRYGCAGHYRRKDCDNGKTLPRRAMEARIRDLLAEAVIAVERHGTAGHVGDEWQVRQIQSRIQAKRRELDTIETRLGGLLAAIEDGLYSRRMKIRFQQLEDQAERQRAALQIDGDRLQALEGQESNGSAKAVAALVAELRATDDEYAILQLRRMLGPIKVAPGLPRAQSVLQWKHEPEQRQTIDAPVRLDAVEMA</sequence>
<dbReference type="Pfam" id="PF00239">
    <property type="entry name" value="Resolvase"/>
    <property type="match status" value="1"/>
</dbReference>
<dbReference type="InterPro" id="IPR038109">
    <property type="entry name" value="DNA_bind_recomb_sf"/>
</dbReference>
<dbReference type="InterPro" id="IPR036162">
    <property type="entry name" value="Resolvase-like_N_sf"/>
</dbReference>
<dbReference type="GO" id="GO:0000150">
    <property type="term" value="F:DNA strand exchange activity"/>
    <property type="evidence" value="ECO:0007669"/>
    <property type="project" value="InterPro"/>
</dbReference>
<feature type="domain" description="Resolvase/invertase-type recombinase catalytic" evidence="2">
    <location>
        <begin position="3"/>
        <end position="147"/>
    </location>
</feature>
<dbReference type="EMBL" id="QFQS01000021">
    <property type="protein sequence ID" value="PZQ94470.1"/>
    <property type="molecule type" value="Genomic_DNA"/>
</dbReference>
<evidence type="ECO:0000259" key="2">
    <source>
        <dbReference type="PROSITE" id="PS51736"/>
    </source>
</evidence>
<dbReference type="Gene3D" id="3.90.1750.20">
    <property type="entry name" value="Putative Large Serine Recombinase, Chain B, Domain 2"/>
    <property type="match status" value="1"/>
</dbReference>
<dbReference type="Proteomes" id="UP000248975">
    <property type="component" value="Unassembled WGS sequence"/>
</dbReference>
<dbReference type="InterPro" id="IPR006119">
    <property type="entry name" value="Resolv_N"/>
</dbReference>
<name>A0A2W5U979_CERSP</name>
<feature type="coiled-coil region" evidence="1">
    <location>
        <begin position="389"/>
        <end position="443"/>
    </location>
</feature>
<dbReference type="Gene3D" id="3.40.50.1390">
    <property type="entry name" value="Resolvase, N-terminal catalytic domain"/>
    <property type="match status" value="1"/>
</dbReference>
<evidence type="ECO:0000256" key="1">
    <source>
        <dbReference type="SAM" id="Coils"/>
    </source>
</evidence>
<dbReference type="PROSITE" id="PS51737">
    <property type="entry name" value="RECOMBINASE_DNA_BIND"/>
    <property type="match status" value="1"/>
</dbReference>
<dbReference type="InterPro" id="IPR011109">
    <property type="entry name" value="DNA_bind_recombinase_dom"/>
</dbReference>
<keyword evidence="1" id="KW-0175">Coiled coil</keyword>
<dbReference type="InterPro" id="IPR050639">
    <property type="entry name" value="SSR_resolvase"/>
</dbReference>
<dbReference type="CDD" id="cd00338">
    <property type="entry name" value="Ser_Recombinase"/>
    <property type="match status" value="1"/>
</dbReference>
<dbReference type="SMART" id="SM00857">
    <property type="entry name" value="Resolvase"/>
    <property type="match status" value="1"/>
</dbReference>
<organism evidence="4 5">
    <name type="scientific">Cereibacter sphaeroides</name>
    <name type="common">Rhodobacter sphaeroides</name>
    <dbReference type="NCBI Taxonomy" id="1063"/>
    <lineage>
        <taxon>Bacteria</taxon>
        <taxon>Pseudomonadati</taxon>
        <taxon>Pseudomonadota</taxon>
        <taxon>Alphaproteobacteria</taxon>
        <taxon>Rhodobacterales</taxon>
        <taxon>Paracoccaceae</taxon>
        <taxon>Cereibacter</taxon>
    </lineage>
</organism>
<evidence type="ECO:0000313" key="4">
    <source>
        <dbReference type="EMBL" id="PZQ94470.1"/>
    </source>
</evidence>
<dbReference type="GO" id="GO:0003677">
    <property type="term" value="F:DNA binding"/>
    <property type="evidence" value="ECO:0007669"/>
    <property type="project" value="InterPro"/>
</dbReference>
<proteinExistence type="predicted"/>
<feature type="domain" description="Recombinase" evidence="3">
    <location>
        <begin position="151"/>
        <end position="290"/>
    </location>
</feature>
<evidence type="ECO:0000259" key="3">
    <source>
        <dbReference type="PROSITE" id="PS51737"/>
    </source>
</evidence>
<comment type="caution">
    <text evidence="4">The sequence shown here is derived from an EMBL/GenBank/DDBJ whole genome shotgun (WGS) entry which is preliminary data.</text>
</comment>
<dbReference type="Pfam" id="PF07508">
    <property type="entry name" value="Recombinase"/>
    <property type="match status" value="1"/>
</dbReference>
<gene>
    <name evidence="4" type="ORF">DI533_22140</name>
</gene>
<accession>A0A2W5U979</accession>
<dbReference type="PANTHER" id="PTHR30461:SF23">
    <property type="entry name" value="DNA RECOMBINASE-RELATED"/>
    <property type="match status" value="1"/>
</dbReference>
<dbReference type="PANTHER" id="PTHR30461">
    <property type="entry name" value="DNA-INVERTASE FROM LAMBDOID PROPHAGE"/>
    <property type="match status" value="1"/>
</dbReference>
<reference evidence="4 5" key="1">
    <citation type="submission" date="2017-08" db="EMBL/GenBank/DDBJ databases">
        <title>Infants hospitalized years apart are colonized by the same room-sourced microbial strains.</title>
        <authorList>
            <person name="Brooks B."/>
            <person name="Olm M.R."/>
            <person name="Firek B.A."/>
            <person name="Baker R."/>
            <person name="Thomas B.C."/>
            <person name="Morowitz M.J."/>
            <person name="Banfield J.F."/>
        </authorList>
    </citation>
    <scope>NUCLEOTIDE SEQUENCE [LARGE SCALE GENOMIC DNA]</scope>
    <source>
        <strain evidence="4">S2_003_000_R2_11</strain>
    </source>
</reference>
<dbReference type="SUPFAM" id="SSF53041">
    <property type="entry name" value="Resolvase-like"/>
    <property type="match status" value="1"/>
</dbReference>
<evidence type="ECO:0000313" key="5">
    <source>
        <dbReference type="Proteomes" id="UP000248975"/>
    </source>
</evidence>
<dbReference type="PROSITE" id="PS51736">
    <property type="entry name" value="RECOMBINASES_3"/>
    <property type="match status" value="1"/>
</dbReference>
<dbReference type="AlphaFoldDB" id="A0A2W5U979"/>